<dbReference type="InterPro" id="IPR001296">
    <property type="entry name" value="Glyco_trans_1"/>
</dbReference>
<dbReference type="RefSeq" id="WP_076981241.1">
    <property type="nucleotide sequence ID" value="NZ_CP019125.1"/>
</dbReference>
<dbReference type="SUPFAM" id="SSF53756">
    <property type="entry name" value="UDP-Glycosyltransferase/glycogen phosphorylase"/>
    <property type="match status" value="1"/>
</dbReference>
<gene>
    <name evidence="1" type="ORF">BV394_15105</name>
</gene>
<dbReference type="InterPro" id="IPR050194">
    <property type="entry name" value="Glycosyltransferase_grp1"/>
</dbReference>
<keyword evidence="1" id="KW-0614">Plasmid</keyword>
<dbReference type="InterPro" id="IPR029052">
    <property type="entry name" value="Metallo-depent_PP-like"/>
</dbReference>
<sequence length="742" mass="82841">MNRALLSLFFYANLAIVLTIAGYRVYLYASAPDSSALLVGQIEAIEAEVAADRPLRFAVVGEGNNSIGVLERQIIPRVNSSGLDFVVSAGNLVSGGGEDKYRALLGTLSHLDIPYLLTFGENEYEEFGSARFYQRFGPHFYSFALPQARLVFLDATGRTPTDWQERWLRDILQADSPTPVLVFVGHPLVPPVQQTLFEPDVGAWSESTNRDRLLALLSELDVDMVVSAGAATFSDQTVGGVRHVVTGGAGGFVLNDDASFYHYLEVSISEGDISVEMMRVDTAPTPLTRQLEGLWFFVYSLFYVGWLNFLLIFSAFVIVGMYLYNRLFRERHYYPDYDSRIAVDLGRPLKVVMFTNTYLPFIGGVAISVDRLRKGLEKLGHEVLVVAPAYGQHVKETRVVRVPALIEAGGLIRVANPLHPRTWQVVRQFGPDVIHLHHPFWLGSLGHRMARRLNVPAIFTYHTRLEQYAHTIPLPGVLFRNVIAHWLVRRFANSCDEIIVPTPVTRDYVRLIGVDRPVHVHPTGVEIERFQPQEPCQLAALRSRHNPDGRKILVTVSRLSKEKNLDFLIAAMRELKERHAPPFRLLVIGDGEERAHLTRTIRDKDLTSEVSLVGSVSEHHIPDYLGLSDLFVFASTSETQGMVILEAMAAGLPVVAVNASGVDAFVQNRRTGVLTEENIEVWTDAVHALLVNRSERHAMAQAALKEARQHSVERFSTDIARVYHTAIAARSKSKTKGALRSS</sequence>
<dbReference type="OrthoDB" id="7527790at2"/>
<dbReference type="Pfam" id="PF13439">
    <property type="entry name" value="Glyco_transf_4"/>
    <property type="match status" value="1"/>
</dbReference>
<evidence type="ECO:0000313" key="1">
    <source>
        <dbReference type="EMBL" id="APX91228.1"/>
    </source>
</evidence>
<dbReference type="PANTHER" id="PTHR45947">
    <property type="entry name" value="SULFOQUINOVOSYL TRANSFERASE SQD2"/>
    <property type="match status" value="1"/>
</dbReference>
<accession>A0A1P8QXU9</accession>
<protein>
    <submittedName>
        <fullName evidence="1">Uncharacterized protein</fullName>
    </submittedName>
</protein>
<dbReference type="AlphaFoldDB" id="A0A1P8QXU9"/>
<dbReference type="InterPro" id="IPR004843">
    <property type="entry name" value="Calcineurin-like_PHP"/>
</dbReference>
<proteinExistence type="predicted"/>
<dbReference type="SUPFAM" id="SSF56300">
    <property type="entry name" value="Metallo-dependent phosphatases"/>
    <property type="match status" value="1"/>
</dbReference>
<accession>A0A2M9D3W4</accession>
<dbReference type="EMBL" id="CP019125">
    <property type="protein sequence ID" value="APX91228.1"/>
    <property type="molecule type" value="Genomic_DNA"/>
</dbReference>
<dbReference type="GO" id="GO:0016757">
    <property type="term" value="F:glycosyltransferase activity"/>
    <property type="evidence" value="ECO:0007669"/>
    <property type="project" value="InterPro"/>
</dbReference>
<dbReference type="InterPro" id="IPR028098">
    <property type="entry name" value="Glyco_trans_4-like_N"/>
</dbReference>
<name>A0A1P8QXU9_9RHOB</name>
<dbReference type="GO" id="GO:0016787">
    <property type="term" value="F:hydrolase activity"/>
    <property type="evidence" value="ECO:0007669"/>
    <property type="project" value="InterPro"/>
</dbReference>
<geneLocation type="plasmid" evidence="1">
    <name>unnamed</name>
</geneLocation>
<dbReference type="PANTHER" id="PTHR45947:SF3">
    <property type="entry name" value="SULFOQUINOVOSYL TRANSFERASE SQD2"/>
    <property type="match status" value="1"/>
</dbReference>
<dbReference type="Gene3D" id="3.60.21.10">
    <property type="match status" value="1"/>
</dbReference>
<organism evidence="1">
    <name type="scientific">Brevirhabdus pacifica</name>
    <dbReference type="NCBI Taxonomy" id="1267768"/>
    <lineage>
        <taxon>Bacteria</taxon>
        <taxon>Pseudomonadati</taxon>
        <taxon>Pseudomonadota</taxon>
        <taxon>Alphaproteobacteria</taxon>
        <taxon>Rhodobacterales</taxon>
        <taxon>Paracoccaceae</taxon>
        <taxon>Brevirhabdus</taxon>
    </lineage>
</organism>
<reference evidence="1" key="1">
    <citation type="submission" date="2017-01" db="EMBL/GenBank/DDBJ databases">
        <title>Genomic analysis of Xuhuaishuia manganoxidans DY6-4.</title>
        <authorList>
            <person name="Wang X."/>
        </authorList>
    </citation>
    <scope>NUCLEOTIDE SEQUENCE</scope>
    <source>
        <strain evidence="1">DY6-4</strain>
        <plasmid evidence="1">unnamed</plasmid>
    </source>
</reference>
<dbReference type="Pfam" id="PF00534">
    <property type="entry name" value="Glycos_transf_1"/>
    <property type="match status" value="1"/>
</dbReference>
<dbReference type="Gene3D" id="3.40.50.2000">
    <property type="entry name" value="Glycogen Phosphorylase B"/>
    <property type="match status" value="2"/>
</dbReference>
<dbReference type="Pfam" id="PF00149">
    <property type="entry name" value="Metallophos"/>
    <property type="match status" value="1"/>
</dbReference>